<evidence type="ECO:0000256" key="4">
    <source>
        <dbReference type="ARBA" id="ARBA00023136"/>
    </source>
</evidence>
<evidence type="ECO:0000313" key="6">
    <source>
        <dbReference type="EMBL" id="QBA63851.1"/>
    </source>
</evidence>
<organism evidence="6 7">
    <name type="scientific">Muriicola soli</name>
    <dbReference type="NCBI Taxonomy" id="2507538"/>
    <lineage>
        <taxon>Bacteria</taxon>
        <taxon>Pseudomonadati</taxon>
        <taxon>Bacteroidota</taxon>
        <taxon>Flavobacteriia</taxon>
        <taxon>Flavobacteriales</taxon>
        <taxon>Flavobacteriaceae</taxon>
        <taxon>Muriicola</taxon>
    </lineage>
</organism>
<dbReference type="KEGG" id="mur:EQY75_04455"/>
<gene>
    <name evidence="6" type="ORF">EQY75_04455</name>
</gene>
<accession>A0A411E802</accession>
<evidence type="ECO:0000256" key="1">
    <source>
        <dbReference type="ARBA" id="ARBA00004167"/>
    </source>
</evidence>
<keyword evidence="4" id="KW-0472">Membrane</keyword>
<protein>
    <submittedName>
        <fullName evidence="6">Translocation/assembly module TamB</fullName>
    </submittedName>
</protein>
<comment type="subcellular location">
    <subcellularLocation>
        <location evidence="1">Membrane</location>
        <topology evidence="1">Single-pass membrane protein</topology>
    </subcellularLocation>
</comment>
<dbReference type="EMBL" id="CP035544">
    <property type="protein sequence ID" value="QBA63851.1"/>
    <property type="molecule type" value="Genomic_DNA"/>
</dbReference>
<dbReference type="GO" id="GO:0005886">
    <property type="term" value="C:plasma membrane"/>
    <property type="evidence" value="ECO:0007669"/>
    <property type="project" value="InterPro"/>
</dbReference>
<proteinExistence type="predicted"/>
<evidence type="ECO:0000256" key="3">
    <source>
        <dbReference type="ARBA" id="ARBA00022989"/>
    </source>
</evidence>
<evidence type="ECO:0000313" key="7">
    <source>
        <dbReference type="Proteomes" id="UP000290889"/>
    </source>
</evidence>
<reference evidence="6 7" key="1">
    <citation type="submission" date="2019-01" db="EMBL/GenBank/DDBJ databases">
        <title>Muriicola soli sp. nov., isolated from soil.</title>
        <authorList>
            <person name="Kang H.J."/>
            <person name="Kim S.B."/>
        </authorList>
    </citation>
    <scope>NUCLEOTIDE SEQUENCE [LARGE SCALE GENOMIC DNA]</scope>
    <source>
        <strain evidence="6 7">MMS17-SY002</strain>
    </source>
</reference>
<dbReference type="Pfam" id="PF04357">
    <property type="entry name" value="TamB"/>
    <property type="match status" value="1"/>
</dbReference>
<sequence>MLAVLLVLVLSSIILSLPVVQTNLAKYATNSINEEFGTNINIDRLRVSLISWDTALEGIFIQDYQQDTLIYIEELNTSVLSIRNLMAGSLEFGAIEIDGLNFKLKKYEGETSTNLDIFVAKLDSNKPRTPGNPPFYLSSSDIEIQNSVFRLIDENIENSETLNFKNLNLTARQFQILGPEVTTEIEALSFLSKRGIELSKLGTSFTYTTQQMRFDSLNITTPNSQLVGNLVFDYNREDFADFLNKVNLTANFVDSKVSLDDINTLSQQFGTGKEVLFSASLNGVLNDLNVNEVFLTTENTGIRGDFNFKNLFTKNNPFVLEAGIKNITTSYYELRSLMPEVLGASIPSTFSKLGQFTVRGDATITESSVQTRVNINSSIGSSYVDLTLTDVDQIENARYKGFVSLIDFDLGRFVNDEKLGLASMDVNVEGTGFAQDNLNTEVIGQVYSIEFNKYNYQDLNVSGILKDQLFDGSLVVKDPNFNLDFKGLADFGGAVNNFNFDASVAYADLKKLNFIRDSVSIFKGDVKMDISGSNLDDVVGNISFSNTNYQNINNTYFFEDFKVTSSFGQDSIRTVEINSPDIITGFMRGRFKVNELEKLIRNSIGSIYTNYKPFDISEGQILDFNFKIYNKIVDVFFPQVAFDPNTFIRGNIVADEGDFKLNFKSPRISAFENVFDSIDVKIDNKNPLFNTYVSVSDVKSVYYDLKDFNLINTTLSDTLFFRTEFKGGREFNDSYNLNFYHTFNAQNRSVIGLKRSDVNFKGNTWVLNKDGDRKNKVIISRSLDSIQIEEIVMNNDNREQIRLRGELADSTYKDLQLDFKIVSLNKITPSIDSLKLQGEINGTLNILQKDDIYLPSCNLQISDFGVNDIALGELSIGIVGNRDLTEYVVNSQISDDGVEKFSLLGNFNNRNDIPDADLMANFNNFSLEPFSPLGEGIITNIRGMLNGAAQIKGDLRNPNISGLLNLNDAGIAIPYLNVDYSFGPNSRVRLYNQTFDFENIELTDVTMNTSAELDGTIKHQFWDDWTLDLDVNTNNNRFLILNTPFEEEVLYYGTGYLNGEGRIFGPTRALTIKVYGETAEGTSLKIPLSDVASIGDYSFINFIEKKDQQTFEIEKTLQDYEGLELNFDLDVTPDAEVEIVVDQKTGSSLKGTGEGILLIRINTKGTFNMFGDFVVVTGTYNYRFGGVIDKSFTVKPGGSIVWDGTPLAAQLNMEAVYSLNANPAPLLDNSGVTRRIPTDVVVQLTGELERPTIDFNIEFPGTSSIVQSELEYKLQDPTVEERNAFFLLAQGTFVDEGSGLNQQAVTGNLIQTASGLVNSLLGGGNDKFDFGFSLEQSTLDASQIETENRLGVTVSTRISDRVLFNGRFGVPVGGVSETVVAGDVEVQVLLNEEGTLRAKIFNRENEIQQFLADQTGYTQGIGLSYEVDFSTFNELLRKVFKPKEKSETSKLKAEKSKATMGRDSLIKFYQKPKTNLLKK</sequence>
<evidence type="ECO:0000256" key="2">
    <source>
        <dbReference type="ARBA" id="ARBA00022692"/>
    </source>
</evidence>
<dbReference type="InterPro" id="IPR007452">
    <property type="entry name" value="TamB_C"/>
</dbReference>
<feature type="domain" description="Translocation and assembly module TamB C-terminal" evidence="5">
    <location>
        <begin position="1006"/>
        <end position="1429"/>
    </location>
</feature>
<name>A0A411E802_9FLAO</name>
<keyword evidence="7" id="KW-1185">Reference proteome</keyword>
<dbReference type="GO" id="GO:0009306">
    <property type="term" value="P:protein secretion"/>
    <property type="evidence" value="ECO:0007669"/>
    <property type="project" value="InterPro"/>
</dbReference>
<dbReference type="Proteomes" id="UP000290889">
    <property type="component" value="Chromosome"/>
</dbReference>
<keyword evidence="2" id="KW-0812">Transmembrane</keyword>
<keyword evidence="3" id="KW-1133">Transmembrane helix</keyword>
<dbReference type="OrthoDB" id="680700at2"/>
<evidence type="ECO:0000259" key="5">
    <source>
        <dbReference type="Pfam" id="PF04357"/>
    </source>
</evidence>